<dbReference type="STRING" id="76595.SAMN05660313_02959"/>
<proteinExistence type="predicted"/>
<keyword evidence="1" id="KW-0732">Signal</keyword>
<feature type="signal peptide" evidence="1">
    <location>
        <begin position="1"/>
        <end position="21"/>
    </location>
</feature>
<dbReference type="RefSeq" id="WP_072304586.1">
    <property type="nucleotide sequence ID" value="NZ_FPIY01000005.1"/>
</dbReference>
<dbReference type="OrthoDB" id="1522899at2"/>
<evidence type="ECO:0000313" key="2">
    <source>
        <dbReference type="EMBL" id="SFW63363.1"/>
    </source>
</evidence>
<evidence type="ECO:0000256" key="1">
    <source>
        <dbReference type="SAM" id="SignalP"/>
    </source>
</evidence>
<dbReference type="AlphaFoldDB" id="A0A1K1QUQ4"/>
<keyword evidence="3" id="KW-1185">Reference proteome</keyword>
<sequence>MKKKLYFIAIAFISVMGVSYAQETAAATVDKSECANNFQLYAQDAKVKNYDAAYGPWKKVYEACPDYHYANYAYGERILKHKIDKATGAEKTEFVNMLLGVYDNYLKYFPTKTSKAEILIDKQLLKYDEKMSTDAEDYAALHIAFTEDKEHFKNAKALYLYFSSLVDLHKAGKEELQTVFDVYDDVTEKIEEENKELVATITKLLPKEDAGTLTKKEKQLLRVSSANSENYGKIASSVDSKLGDLANCENLIPLYEKNFEEKQNDLTWVKRAVSRMYSKECLDSPMFKKLFEKQLAMEPSANAYLYSASLKLKSGDSKGALADFTKASELETDPYKKANILYKIANSYSRISKSTSYRYAGKSLEANPSNGRAYLLMARLVSSSANDCGSTRFEKLAVNWKAAELARKAGRVDPSLKSASASAASSYSQRAPTKTDIFSNNMQGKTVTFNCWVGGSVKVPNL</sequence>
<organism evidence="2 3">
    <name type="scientific">Cellulophaga fucicola</name>
    <dbReference type="NCBI Taxonomy" id="76595"/>
    <lineage>
        <taxon>Bacteria</taxon>
        <taxon>Pseudomonadati</taxon>
        <taxon>Bacteroidota</taxon>
        <taxon>Flavobacteriia</taxon>
        <taxon>Flavobacteriales</taxon>
        <taxon>Flavobacteriaceae</taxon>
        <taxon>Cellulophaga</taxon>
    </lineage>
</organism>
<gene>
    <name evidence="2" type="ORF">SAMN05660313_02959</name>
</gene>
<protein>
    <recommendedName>
        <fullName evidence="4">Tetratricopeptide repeat-containing protein</fullName>
    </recommendedName>
</protein>
<reference evidence="3" key="1">
    <citation type="submission" date="2016-11" db="EMBL/GenBank/DDBJ databases">
        <authorList>
            <person name="Varghese N."/>
            <person name="Submissions S."/>
        </authorList>
    </citation>
    <scope>NUCLEOTIDE SEQUENCE [LARGE SCALE GENOMIC DNA]</scope>
    <source>
        <strain evidence="3">DSM 24786</strain>
    </source>
</reference>
<evidence type="ECO:0008006" key="4">
    <source>
        <dbReference type="Google" id="ProtNLM"/>
    </source>
</evidence>
<evidence type="ECO:0000313" key="3">
    <source>
        <dbReference type="Proteomes" id="UP000183257"/>
    </source>
</evidence>
<dbReference type="InterPro" id="IPR011990">
    <property type="entry name" value="TPR-like_helical_dom_sf"/>
</dbReference>
<dbReference type="Gene3D" id="1.25.40.10">
    <property type="entry name" value="Tetratricopeptide repeat domain"/>
    <property type="match status" value="1"/>
</dbReference>
<dbReference type="SUPFAM" id="SSF48452">
    <property type="entry name" value="TPR-like"/>
    <property type="match status" value="1"/>
</dbReference>
<accession>A0A1K1QUQ4</accession>
<feature type="chain" id="PRO_5013267267" description="Tetratricopeptide repeat-containing protein" evidence="1">
    <location>
        <begin position="22"/>
        <end position="462"/>
    </location>
</feature>
<name>A0A1K1QUQ4_9FLAO</name>
<dbReference type="Proteomes" id="UP000183257">
    <property type="component" value="Unassembled WGS sequence"/>
</dbReference>
<dbReference type="EMBL" id="FPIY01000005">
    <property type="protein sequence ID" value="SFW63363.1"/>
    <property type="molecule type" value="Genomic_DNA"/>
</dbReference>